<organism evidence="12 13">
    <name type="scientific">Phreatobacter cathodiphilus</name>
    <dbReference type="NCBI Taxonomy" id="1868589"/>
    <lineage>
        <taxon>Bacteria</taxon>
        <taxon>Pseudomonadati</taxon>
        <taxon>Pseudomonadota</taxon>
        <taxon>Alphaproteobacteria</taxon>
        <taxon>Hyphomicrobiales</taxon>
        <taxon>Phreatobacteraceae</taxon>
        <taxon>Phreatobacter</taxon>
    </lineage>
</organism>
<feature type="transmembrane region" description="Helical" evidence="9">
    <location>
        <begin position="163"/>
        <end position="184"/>
    </location>
</feature>
<keyword evidence="5 9" id="KW-0812">Transmembrane</keyword>
<keyword evidence="4 9" id="KW-0997">Cell inner membrane</keyword>
<dbReference type="KEGG" id="phr:C6569_03955"/>
<evidence type="ECO:0000256" key="2">
    <source>
        <dbReference type="ARBA" id="ARBA00022448"/>
    </source>
</evidence>
<evidence type="ECO:0000256" key="6">
    <source>
        <dbReference type="ARBA" id="ARBA00022989"/>
    </source>
</evidence>
<evidence type="ECO:0000256" key="8">
    <source>
        <dbReference type="ARBA" id="ARBA00038436"/>
    </source>
</evidence>
<dbReference type="PANTHER" id="PTHR35011">
    <property type="entry name" value="2,3-DIKETO-L-GULONATE TRAP TRANSPORTER SMALL PERMEASE PROTEIN YIAM"/>
    <property type="match status" value="1"/>
</dbReference>
<gene>
    <name evidence="12" type="ORF">C6569_03955</name>
</gene>
<accession>A0A2S0N802</accession>
<reference evidence="12 13" key="1">
    <citation type="submission" date="2018-03" db="EMBL/GenBank/DDBJ databases">
        <title>Genome sequencing of Phreatobacter sp.</title>
        <authorList>
            <person name="Kim S.-J."/>
            <person name="Heo J."/>
            <person name="Kwon S.-W."/>
        </authorList>
    </citation>
    <scope>NUCLEOTIDE SEQUENCE [LARGE SCALE GENOMIC DNA]</scope>
    <source>
        <strain evidence="12 13">S-12</strain>
    </source>
</reference>
<dbReference type="PANTHER" id="PTHR35011:SF11">
    <property type="entry name" value="TRAP TRANSPORTER SMALL PERMEASE PROTEIN"/>
    <property type="match status" value="1"/>
</dbReference>
<comment type="subunit">
    <text evidence="9">The complex comprises the extracytoplasmic solute receptor protein and the two transmembrane proteins.</text>
</comment>
<evidence type="ECO:0000313" key="13">
    <source>
        <dbReference type="Proteomes" id="UP000237889"/>
    </source>
</evidence>
<dbReference type="InterPro" id="IPR007387">
    <property type="entry name" value="TRAP_DctQ"/>
</dbReference>
<feature type="compositionally biased region" description="Pro residues" evidence="10">
    <location>
        <begin position="52"/>
        <end position="68"/>
    </location>
</feature>
<evidence type="ECO:0000259" key="11">
    <source>
        <dbReference type="Pfam" id="PF04290"/>
    </source>
</evidence>
<dbReference type="GO" id="GO:0005886">
    <property type="term" value="C:plasma membrane"/>
    <property type="evidence" value="ECO:0007669"/>
    <property type="project" value="UniProtKB-SubCell"/>
</dbReference>
<evidence type="ECO:0000256" key="5">
    <source>
        <dbReference type="ARBA" id="ARBA00022692"/>
    </source>
</evidence>
<feature type="region of interest" description="Disordered" evidence="10">
    <location>
        <begin position="1"/>
        <end position="72"/>
    </location>
</feature>
<evidence type="ECO:0000256" key="9">
    <source>
        <dbReference type="RuleBase" id="RU369079"/>
    </source>
</evidence>
<name>A0A2S0N802_9HYPH</name>
<evidence type="ECO:0000313" key="12">
    <source>
        <dbReference type="EMBL" id="AVO44289.1"/>
    </source>
</evidence>
<keyword evidence="6 9" id="KW-1133">Transmembrane helix</keyword>
<comment type="subcellular location">
    <subcellularLocation>
        <location evidence="1 9">Cell inner membrane</location>
        <topology evidence="1 9">Multi-pass membrane protein</topology>
    </subcellularLocation>
</comment>
<keyword evidence="3" id="KW-1003">Cell membrane</keyword>
<keyword evidence="7 9" id="KW-0472">Membrane</keyword>
<comment type="similarity">
    <text evidence="8 9">Belongs to the TRAP transporter small permease family.</text>
</comment>
<dbReference type="InterPro" id="IPR055348">
    <property type="entry name" value="DctQ"/>
</dbReference>
<comment type="function">
    <text evidence="9">Part of the tripartite ATP-independent periplasmic (TRAP) transport system.</text>
</comment>
<evidence type="ECO:0000256" key="1">
    <source>
        <dbReference type="ARBA" id="ARBA00004429"/>
    </source>
</evidence>
<dbReference type="Proteomes" id="UP000237889">
    <property type="component" value="Chromosome"/>
</dbReference>
<feature type="transmembrane region" description="Helical" evidence="9">
    <location>
        <begin position="91"/>
        <end position="112"/>
    </location>
</feature>
<keyword evidence="2 9" id="KW-0813">Transport</keyword>
<sequence>MRPPAPGGPRPSTTRFRGSPPPAEAGRRRRPPPLPARRWRREPAPPSRRRAPIPPSDRVPMSTPPPTAPGADHLIVVEDPDVEIEHYPEDWIAFTLFWLMAFVVFLQFFSRYILNSSFAWTEEIARYLLMWVTFVGAAVAMRRRSHIAVEVLHQFLPEPAVRLLNFLIDVIVLGFVALLVWYAWQVTERMEIQRMTVFDLSMSIVYGGILVGCLLMLWRAGQMFIANARRGWRPDPARQGLIID</sequence>
<keyword evidence="13" id="KW-1185">Reference proteome</keyword>
<feature type="transmembrane region" description="Helical" evidence="9">
    <location>
        <begin position="204"/>
        <end position="221"/>
    </location>
</feature>
<evidence type="ECO:0000256" key="4">
    <source>
        <dbReference type="ARBA" id="ARBA00022519"/>
    </source>
</evidence>
<protein>
    <recommendedName>
        <fullName evidence="9">TRAP transporter small permease protein</fullName>
    </recommendedName>
</protein>
<dbReference type="OrthoDB" id="8449485at2"/>
<evidence type="ECO:0000256" key="10">
    <source>
        <dbReference type="SAM" id="MobiDB-lite"/>
    </source>
</evidence>
<proteinExistence type="inferred from homology"/>
<evidence type="ECO:0000256" key="3">
    <source>
        <dbReference type="ARBA" id="ARBA00022475"/>
    </source>
</evidence>
<dbReference type="Pfam" id="PF04290">
    <property type="entry name" value="DctQ"/>
    <property type="match status" value="1"/>
</dbReference>
<dbReference type="EMBL" id="CP027668">
    <property type="protein sequence ID" value="AVO44289.1"/>
    <property type="molecule type" value="Genomic_DNA"/>
</dbReference>
<dbReference type="GO" id="GO:0015740">
    <property type="term" value="P:C4-dicarboxylate transport"/>
    <property type="evidence" value="ECO:0007669"/>
    <property type="project" value="TreeGrafter"/>
</dbReference>
<feature type="domain" description="Tripartite ATP-independent periplasmic transporters DctQ component" evidence="11">
    <location>
        <begin position="100"/>
        <end position="229"/>
    </location>
</feature>
<feature type="transmembrane region" description="Helical" evidence="9">
    <location>
        <begin position="124"/>
        <end position="142"/>
    </location>
</feature>
<dbReference type="AlphaFoldDB" id="A0A2S0N802"/>
<evidence type="ECO:0000256" key="7">
    <source>
        <dbReference type="ARBA" id="ARBA00023136"/>
    </source>
</evidence>
<dbReference type="GO" id="GO:0022857">
    <property type="term" value="F:transmembrane transporter activity"/>
    <property type="evidence" value="ECO:0007669"/>
    <property type="project" value="UniProtKB-UniRule"/>
</dbReference>